<dbReference type="PROSITE" id="PS50977">
    <property type="entry name" value="HTH_TETR_2"/>
    <property type="match status" value="1"/>
</dbReference>
<dbReference type="Proteomes" id="UP001595604">
    <property type="component" value="Unassembled WGS sequence"/>
</dbReference>
<name>A0ABV7IN10_9SPHN</name>
<evidence type="ECO:0000256" key="2">
    <source>
        <dbReference type="ARBA" id="ARBA00023125"/>
    </source>
</evidence>
<gene>
    <name evidence="6" type="ORF">ACFOD9_07430</name>
</gene>
<dbReference type="SUPFAM" id="SSF46689">
    <property type="entry name" value="Homeodomain-like"/>
    <property type="match status" value="1"/>
</dbReference>
<evidence type="ECO:0000259" key="5">
    <source>
        <dbReference type="PROSITE" id="PS50977"/>
    </source>
</evidence>
<organism evidence="6 7">
    <name type="scientific">Novosphingobium bradum</name>
    <dbReference type="NCBI Taxonomy" id="1737444"/>
    <lineage>
        <taxon>Bacteria</taxon>
        <taxon>Pseudomonadati</taxon>
        <taxon>Pseudomonadota</taxon>
        <taxon>Alphaproteobacteria</taxon>
        <taxon>Sphingomonadales</taxon>
        <taxon>Sphingomonadaceae</taxon>
        <taxon>Novosphingobium</taxon>
    </lineage>
</organism>
<dbReference type="PANTHER" id="PTHR30055:SF234">
    <property type="entry name" value="HTH-TYPE TRANSCRIPTIONAL REGULATOR BETI"/>
    <property type="match status" value="1"/>
</dbReference>
<evidence type="ECO:0000256" key="1">
    <source>
        <dbReference type="ARBA" id="ARBA00023015"/>
    </source>
</evidence>
<accession>A0ABV7IN10</accession>
<dbReference type="Pfam" id="PF00440">
    <property type="entry name" value="TetR_N"/>
    <property type="match status" value="1"/>
</dbReference>
<keyword evidence="1" id="KW-0805">Transcription regulation</keyword>
<keyword evidence="7" id="KW-1185">Reference proteome</keyword>
<dbReference type="InterPro" id="IPR050109">
    <property type="entry name" value="HTH-type_TetR-like_transc_reg"/>
</dbReference>
<protein>
    <submittedName>
        <fullName evidence="6">TetR/AcrR family transcriptional regulator</fullName>
    </submittedName>
</protein>
<dbReference type="PANTHER" id="PTHR30055">
    <property type="entry name" value="HTH-TYPE TRANSCRIPTIONAL REGULATOR RUTR"/>
    <property type="match status" value="1"/>
</dbReference>
<comment type="caution">
    <text evidence="6">The sequence shown here is derived from an EMBL/GenBank/DDBJ whole genome shotgun (WGS) entry which is preliminary data.</text>
</comment>
<dbReference type="PRINTS" id="PR00455">
    <property type="entry name" value="HTHTETR"/>
</dbReference>
<proteinExistence type="predicted"/>
<sequence length="211" mass="23778">MERREIGRAGRPRATDVDTIEQRVLDRAWALFLEGGYGAVTYEALAHLERMSKQTIYSRFPNKEALFEAAAVRQIKAWTAQIAHAVEGVPGDPLRKSVEATFRSQMQPESRALLRLMRDPSIKLAALRRLTWSSYEEYRDRLTARIRQGRPQLPVGEAQVIAAGIIDMISGHSARARDFSEAELDQYLALWTPRMVALAERLAGAEPALPH</sequence>
<evidence type="ECO:0000313" key="7">
    <source>
        <dbReference type="Proteomes" id="UP001595604"/>
    </source>
</evidence>
<evidence type="ECO:0000313" key="6">
    <source>
        <dbReference type="EMBL" id="MFC3174076.1"/>
    </source>
</evidence>
<dbReference type="RefSeq" id="WP_379509449.1">
    <property type="nucleotide sequence ID" value="NZ_JBHRTQ010000007.1"/>
</dbReference>
<dbReference type="InterPro" id="IPR001647">
    <property type="entry name" value="HTH_TetR"/>
</dbReference>
<evidence type="ECO:0000256" key="4">
    <source>
        <dbReference type="PROSITE-ProRule" id="PRU00335"/>
    </source>
</evidence>
<evidence type="ECO:0000256" key="3">
    <source>
        <dbReference type="ARBA" id="ARBA00023163"/>
    </source>
</evidence>
<keyword evidence="3" id="KW-0804">Transcription</keyword>
<feature type="DNA-binding region" description="H-T-H motif" evidence="4">
    <location>
        <begin position="41"/>
        <end position="60"/>
    </location>
</feature>
<dbReference type="Gene3D" id="1.10.357.10">
    <property type="entry name" value="Tetracycline Repressor, domain 2"/>
    <property type="match status" value="1"/>
</dbReference>
<reference evidence="7" key="1">
    <citation type="journal article" date="2019" name="Int. J. Syst. Evol. Microbiol.">
        <title>The Global Catalogue of Microorganisms (GCM) 10K type strain sequencing project: providing services to taxonomists for standard genome sequencing and annotation.</title>
        <authorList>
            <consortium name="The Broad Institute Genomics Platform"/>
            <consortium name="The Broad Institute Genome Sequencing Center for Infectious Disease"/>
            <person name="Wu L."/>
            <person name="Ma J."/>
        </authorList>
    </citation>
    <scope>NUCLEOTIDE SEQUENCE [LARGE SCALE GENOMIC DNA]</scope>
    <source>
        <strain evidence="7">KCTC 42984</strain>
    </source>
</reference>
<feature type="domain" description="HTH tetR-type" evidence="5">
    <location>
        <begin position="18"/>
        <end position="78"/>
    </location>
</feature>
<dbReference type="InterPro" id="IPR009057">
    <property type="entry name" value="Homeodomain-like_sf"/>
</dbReference>
<keyword evidence="2 4" id="KW-0238">DNA-binding</keyword>
<dbReference type="EMBL" id="JBHRTQ010000007">
    <property type="protein sequence ID" value="MFC3174076.1"/>
    <property type="molecule type" value="Genomic_DNA"/>
</dbReference>